<evidence type="ECO:0000313" key="3">
    <source>
        <dbReference type="Proteomes" id="UP000199137"/>
    </source>
</evidence>
<evidence type="ECO:0000313" key="2">
    <source>
        <dbReference type="EMBL" id="SFP15140.1"/>
    </source>
</evidence>
<dbReference type="OrthoDB" id="4828183at2"/>
<name>A0A1I5N0B5_9PSEU</name>
<sequence>MTALDGFLADARSALDRANPARAAGLQAEGALIVDIRPYANRLAEGEIPGSVVVERIHLEWRLAPESEWRLPGVTAETVAVVVCNEGYASSLAAADLQRLGLVKATDLAGGFRAWAAAGLPVREGGSPAVP</sequence>
<feature type="domain" description="Rhodanese" evidence="1">
    <location>
        <begin position="27"/>
        <end position="124"/>
    </location>
</feature>
<dbReference type="GO" id="GO:0016740">
    <property type="term" value="F:transferase activity"/>
    <property type="evidence" value="ECO:0007669"/>
    <property type="project" value="UniProtKB-KW"/>
</dbReference>
<dbReference type="SMART" id="SM00450">
    <property type="entry name" value="RHOD"/>
    <property type="match status" value="1"/>
</dbReference>
<keyword evidence="2" id="KW-0808">Transferase</keyword>
<dbReference type="Pfam" id="PF00581">
    <property type="entry name" value="Rhodanese"/>
    <property type="match status" value="1"/>
</dbReference>
<dbReference type="STRING" id="112413.SAMN05421854_104209"/>
<dbReference type="Proteomes" id="UP000199137">
    <property type="component" value="Unassembled WGS sequence"/>
</dbReference>
<dbReference type="AlphaFoldDB" id="A0A1I5N0B5"/>
<dbReference type="EMBL" id="FOWC01000004">
    <property type="protein sequence ID" value="SFP15140.1"/>
    <property type="molecule type" value="Genomic_DNA"/>
</dbReference>
<dbReference type="RefSeq" id="WP_093574000.1">
    <property type="nucleotide sequence ID" value="NZ_FOWC01000004.1"/>
</dbReference>
<gene>
    <name evidence="2" type="ORF">SAMN05421854_104209</name>
</gene>
<accession>A0A1I5N0B5</accession>
<dbReference type="InterPro" id="IPR036873">
    <property type="entry name" value="Rhodanese-like_dom_sf"/>
</dbReference>
<dbReference type="PROSITE" id="PS50206">
    <property type="entry name" value="RHODANESE_3"/>
    <property type="match status" value="1"/>
</dbReference>
<protein>
    <submittedName>
        <fullName evidence="2">Rhodanese-related sulfurtransferase</fullName>
    </submittedName>
</protein>
<dbReference type="InterPro" id="IPR001763">
    <property type="entry name" value="Rhodanese-like_dom"/>
</dbReference>
<evidence type="ECO:0000259" key="1">
    <source>
        <dbReference type="PROSITE" id="PS50206"/>
    </source>
</evidence>
<proteinExistence type="predicted"/>
<organism evidence="2 3">
    <name type="scientific">Amycolatopsis rubida</name>
    <dbReference type="NCBI Taxonomy" id="112413"/>
    <lineage>
        <taxon>Bacteria</taxon>
        <taxon>Bacillati</taxon>
        <taxon>Actinomycetota</taxon>
        <taxon>Actinomycetes</taxon>
        <taxon>Pseudonocardiales</taxon>
        <taxon>Pseudonocardiaceae</taxon>
        <taxon>Amycolatopsis</taxon>
    </lineage>
</organism>
<dbReference type="SUPFAM" id="SSF52821">
    <property type="entry name" value="Rhodanese/Cell cycle control phosphatase"/>
    <property type="match status" value="1"/>
</dbReference>
<reference evidence="2 3" key="1">
    <citation type="submission" date="2016-10" db="EMBL/GenBank/DDBJ databases">
        <authorList>
            <person name="de Groot N.N."/>
        </authorList>
    </citation>
    <scope>NUCLEOTIDE SEQUENCE [LARGE SCALE GENOMIC DNA]</scope>
    <source>
        <strain evidence="2 3">DSM 44637</strain>
    </source>
</reference>
<dbReference type="Gene3D" id="3.40.250.10">
    <property type="entry name" value="Rhodanese-like domain"/>
    <property type="match status" value="1"/>
</dbReference>